<dbReference type="GO" id="GO:0004065">
    <property type="term" value="F:arylsulfatase activity"/>
    <property type="evidence" value="ECO:0007669"/>
    <property type="project" value="TreeGrafter"/>
</dbReference>
<comment type="similarity">
    <text evidence="1">Belongs to the sulfatase family.</text>
</comment>
<name>A0A6C2UH17_9BACT</name>
<keyword evidence="5" id="KW-1185">Reference proteome</keyword>
<feature type="domain" description="Sulfatase N-terminal" evidence="3">
    <location>
        <begin position="42"/>
        <end position="359"/>
    </location>
</feature>
<dbReference type="InterPro" id="IPR017850">
    <property type="entry name" value="Alkaline_phosphatase_core_sf"/>
</dbReference>
<gene>
    <name evidence="4" type="primary">atsA_142</name>
    <name evidence="4" type="ORF">SCARR_01539</name>
</gene>
<evidence type="ECO:0000256" key="2">
    <source>
        <dbReference type="SAM" id="SignalP"/>
    </source>
</evidence>
<dbReference type="Gene3D" id="3.30.1120.10">
    <property type="match status" value="1"/>
</dbReference>
<dbReference type="AlphaFoldDB" id="A0A6C2UH17"/>
<keyword evidence="2" id="KW-0732">Signal</keyword>
<dbReference type="InterPro" id="IPR000917">
    <property type="entry name" value="Sulfatase_N"/>
</dbReference>
<dbReference type="PANTHER" id="PTHR42693">
    <property type="entry name" value="ARYLSULFATASE FAMILY MEMBER"/>
    <property type="match status" value="1"/>
</dbReference>
<reference evidence="4 5" key="1">
    <citation type="submission" date="2019-04" db="EMBL/GenBank/DDBJ databases">
        <authorList>
            <person name="Van Vliet M D."/>
        </authorList>
    </citation>
    <scope>NUCLEOTIDE SEQUENCE [LARGE SCALE GENOMIC DNA]</scope>
    <source>
        <strain evidence="4 5">F21</strain>
    </source>
</reference>
<protein>
    <submittedName>
        <fullName evidence="4">Arylsulfatase</fullName>
    </submittedName>
</protein>
<dbReference type="Pfam" id="PF00884">
    <property type="entry name" value="Sulfatase"/>
    <property type="match status" value="1"/>
</dbReference>
<sequence length="607" mass="67107">MKNRLKCAKSLKRVALLCGAGIAASFVPAAMAAGQGAFGNKPNVVLLFIDDLGYGDIGPYGCKDIPTPNIDKLAETGVVCTSFHVASAPCSPSRHVLMMGEYAQRSGKFGMARGQPLPSDRPTMAQFMSDAGYATGQIGKWDLGDSTQVPLSVGFDETRKNAPMKKYSPDELKALEERMLKYGVKNTKALLKKYKQSSRFFVKTPDGKDQWLTDYDGDMMVDFVKRHKDEPFFLYFSPNAVHSPSMEAPESYINRTTAKGVRRFLAGAIVSVDDQVGKLLKVLDEYGLRENTLIVFASDNGANLDEGGSSTPYAGGKHGGTQQVGWVRVPCIYSYPGVIPAGKRYDGLNSSFDFFSTFAVVSGHPVPGNLDGVNMIPHLQGKKTGVAHEFLFQLNCDPSDMEHRNVVAVRWKDWRLYRKSETDQWQLFDLNADPKETKDVSDAHPEVVKRMDEEFGNWRKTLPEWKPIPPRKKRDTPLIPQGYGWASAKEQASGRVPAKEAGNYLTLEAPKQLVAGSTVTVKITHRIPSKLGEQKIHVTLKSGQKKVKRQVLKAKGTGTLEVSFLIPKEYAGKSLNFAAFAGEEYKQRLQKSLPQLLTDPVIVKQKF</sequence>
<evidence type="ECO:0000313" key="4">
    <source>
        <dbReference type="EMBL" id="VGO19480.1"/>
    </source>
</evidence>
<evidence type="ECO:0000313" key="5">
    <source>
        <dbReference type="Proteomes" id="UP000346198"/>
    </source>
</evidence>
<evidence type="ECO:0000259" key="3">
    <source>
        <dbReference type="Pfam" id="PF00884"/>
    </source>
</evidence>
<dbReference type="SUPFAM" id="SSF53649">
    <property type="entry name" value="Alkaline phosphatase-like"/>
    <property type="match status" value="1"/>
</dbReference>
<dbReference type="EMBL" id="CAAHFH010000001">
    <property type="protein sequence ID" value="VGO19480.1"/>
    <property type="molecule type" value="Genomic_DNA"/>
</dbReference>
<dbReference type="Gene3D" id="3.40.720.10">
    <property type="entry name" value="Alkaline Phosphatase, subunit A"/>
    <property type="match status" value="1"/>
</dbReference>
<accession>A0A6C2UH17</accession>
<organism evidence="4 5">
    <name type="scientific">Pontiella sulfatireligans</name>
    <dbReference type="NCBI Taxonomy" id="2750658"/>
    <lineage>
        <taxon>Bacteria</taxon>
        <taxon>Pseudomonadati</taxon>
        <taxon>Kiritimatiellota</taxon>
        <taxon>Kiritimatiellia</taxon>
        <taxon>Kiritimatiellales</taxon>
        <taxon>Pontiellaceae</taxon>
        <taxon>Pontiella</taxon>
    </lineage>
</organism>
<feature type="chain" id="PRO_5028872104" evidence="2">
    <location>
        <begin position="33"/>
        <end position="607"/>
    </location>
</feature>
<dbReference type="PANTHER" id="PTHR42693:SF33">
    <property type="entry name" value="ARYLSULFATASE"/>
    <property type="match status" value="1"/>
</dbReference>
<feature type="signal peptide" evidence="2">
    <location>
        <begin position="1"/>
        <end position="32"/>
    </location>
</feature>
<dbReference type="InterPro" id="IPR050738">
    <property type="entry name" value="Sulfatase"/>
</dbReference>
<dbReference type="RefSeq" id="WP_136060873.1">
    <property type="nucleotide sequence ID" value="NZ_CAAHFH010000001.1"/>
</dbReference>
<dbReference type="Proteomes" id="UP000346198">
    <property type="component" value="Unassembled WGS sequence"/>
</dbReference>
<proteinExistence type="inferred from homology"/>
<evidence type="ECO:0000256" key="1">
    <source>
        <dbReference type="ARBA" id="ARBA00008779"/>
    </source>
</evidence>